<name>A0AAD4UL15_OVIAM</name>
<dbReference type="Proteomes" id="UP001214576">
    <property type="component" value="Unassembled WGS sequence"/>
</dbReference>
<dbReference type="AlphaFoldDB" id="A0AAD4UL15"/>
<feature type="compositionally biased region" description="Basic and acidic residues" evidence="1">
    <location>
        <begin position="583"/>
        <end position="597"/>
    </location>
</feature>
<gene>
    <name evidence="2" type="ORF">MG293_003214</name>
</gene>
<dbReference type="GO" id="GO:0016477">
    <property type="term" value="P:cell migration"/>
    <property type="evidence" value="ECO:0007669"/>
    <property type="project" value="TreeGrafter"/>
</dbReference>
<dbReference type="PANTHER" id="PTHR12093">
    <property type="entry name" value="NCK-ASSOCIATED PROTEIN 1"/>
    <property type="match status" value="1"/>
</dbReference>
<dbReference type="PANTHER" id="PTHR12093:SF9">
    <property type="entry name" value="NCK-ASSOCIATED PROTEIN 1-LIKE"/>
    <property type="match status" value="1"/>
</dbReference>
<dbReference type="GO" id="GO:0031209">
    <property type="term" value="C:SCAR complex"/>
    <property type="evidence" value="ECO:0007669"/>
    <property type="project" value="TreeGrafter"/>
</dbReference>
<evidence type="ECO:0000313" key="2">
    <source>
        <dbReference type="EMBL" id="KAI4546659.1"/>
    </source>
</evidence>
<dbReference type="InterPro" id="IPR019137">
    <property type="entry name" value="Nck-associated_protein-1"/>
</dbReference>
<evidence type="ECO:0000256" key="1">
    <source>
        <dbReference type="SAM" id="MobiDB-lite"/>
    </source>
</evidence>
<dbReference type="EMBL" id="JAKZEL010000002">
    <property type="protein sequence ID" value="KAI4546659.1"/>
    <property type="molecule type" value="Genomic_DNA"/>
</dbReference>
<proteinExistence type="predicted"/>
<keyword evidence="3" id="KW-1185">Reference proteome</keyword>
<protein>
    <recommendedName>
        <fullName evidence="4">Nck-associated protein 1-like</fullName>
    </recommendedName>
</protein>
<accession>A0AAD4UL15</accession>
<dbReference type="GO" id="GO:0030031">
    <property type="term" value="P:cell projection assembly"/>
    <property type="evidence" value="ECO:0007669"/>
    <property type="project" value="TreeGrafter"/>
</dbReference>
<dbReference type="GO" id="GO:0030866">
    <property type="term" value="P:cortical actin cytoskeleton organization"/>
    <property type="evidence" value="ECO:0007669"/>
    <property type="project" value="TreeGrafter"/>
</dbReference>
<organism evidence="2 3">
    <name type="scientific">Ovis ammon polii</name>
    <dbReference type="NCBI Taxonomy" id="230172"/>
    <lineage>
        <taxon>Eukaryota</taxon>
        <taxon>Metazoa</taxon>
        <taxon>Chordata</taxon>
        <taxon>Craniata</taxon>
        <taxon>Vertebrata</taxon>
        <taxon>Euteleostomi</taxon>
        <taxon>Mammalia</taxon>
        <taxon>Eutheria</taxon>
        <taxon>Laurasiatheria</taxon>
        <taxon>Artiodactyla</taxon>
        <taxon>Ruminantia</taxon>
        <taxon>Pecora</taxon>
        <taxon>Bovidae</taxon>
        <taxon>Caprinae</taxon>
        <taxon>Ovis</taxon>
    </lineage>
</organism>
<feature type="region of interest" description="Disordered" evidence="1">
    <location>
        <begin position="569"/>
        <end position="602"/>
    </location>
</feature>
<evidence type="ECO:0000313" key="3">
    <source>
        <dbReference type="Proteomes" id="UP001214576"/>
    </source>
</evidence>
<evidence type="ECO:0008006" key="4">
    <source>
        <dbReference type="Google" id="ProtNLM"/>
    </source>
</evidence>
<dbReference type="GO" id="GO:0048812">
    <property type="term" value="P:neuron projection morphogenesis"/>
    <property type="evidence" value="ECO:0007669"/>
    <property type="project" value="TreeGrafter"/>
</dbReference>
<dbReference type="Pfam" id="PF09735">
    <property type="entry name" value="Nckap1"/>
    <property type="match status" value="1"/>
</dbReference>
<reference evidence="2" key="1">
    <citation type="submission" date="2022-03" db="EMBL/GenBank/DDBJ databases">
        <title>Genomic analyses of argali, domestic sheep and their hybrids provide insights into chromosomal evolution, heterosis and genetic basis of agronomic traits.</title>
        <authorList>
            <person name="Li M."/>
        </authorList>
    </citation>
    <scope>NUCLEOTIDE SEQUENCE</scope>
    <source>
        <strain evidence="2">CAU-MHL-2022a</strain>
        <tissue evidence="2">Skin</tissue>
    </source>
</reference>
<comment type="caution">
    <text evidence="2">The sequence shown here is derived from an EMBL/GenBank/DDBJ whole genome shotgun (WGS) entry which is preliminary data.</text>
</comment>
<feature type="compositionally biased region" description="Basic residues" evidence="1">
    <location>
        <begin position="570"/>
        <end position="582"/>
    </location>
</feature>
<sequence>MSLTSAYQHKLAEKLTILNDRGQGVLIRMYNIKKTCSDPKSKPPFLLEKSMESSLKYINKKFPNIDVRNSTQHLGPVQREKSEIIRYLTNYYQSFVDVMEFRDHVYELLNTIDACQCHFDINLNFDFTRSYLDLIVTYTSVILLLSRIEDRRVLIGMFNCAHEMLHGHSDSSFARLAQMVLEYDHPLKKLTEEFGPHTKAVSEALLSLHCLFVRRNQGAEQWRSVQLLSLIGTASAMINPANSDTMACEYLSVEVMERWIVLGFLLCHGCLNSNADCQKLWKLCLQGSLYITLIREDALQVHKVTEDLFSSLKGYGKRVADIKESKEHAIANRSIAELLFLLEEVRALVRRHIKVIQQYHLQYLARFDALVLSDIIQNLSVCPEEESIIMSSFVSTLSSLNLKQVDNGEKFEFSGLRLDWFRLQAYTSVAKAPLHLHENPDLAKVMNLIVFHSRMLDSVESMLVETSDLSTFCFHLRTFEKMFAVTLEEPTMFRYAIAFPLICAHFVHCTHEMCPEEYPHLKNHGLHHCNSFLEELAKQTSNCVLEICAEQRNLSEQLLPKHCATTISKAKNKKTMKQRQTPRKGEPERDKPGAESHRKNRSVVTNMDKLHLNLTELALTMNHVQSFSVFEHTIFPSEYLSSHLEARFNRAIVWLAGYNATTQEIARPSELLAGVKAYISFIQSLAQFLGADVSRVIRNALLQQTQPLDSCGEQTITTLYTNWYLESLLRQASSGTIIHSPVMQAFISLPREGEQNFSAEEFSDVSEMRALAELLGPYGMKFLSENLMWHVTSQIVELKKLVVENMDVLVQIRSNFNKVDLMASLVPQLTGADNVLKRMTIIGVILSFRAMAQEGLREVFSAHCPFLMGPIECLKEFVTPDTDIKVTLSIFELASAAGVDCDIDPALVAAIANLKTDLSSPEEEYKVACLLLIFLAVSLPLLAMDAASFYSIEKDGYSNNIHCLTKAIIQVSAALFTVYNKNIETHLKEFLVVASVSLLQLGQETDKLKTRNRESISLLMRLVVEESSFLTLDMLESCFPYVLLRNAYREVSRAFYLNRVSASTH</sequence>